<protein>
    <submittedName>
        <fullName evidence="1">Uncharacterized protein</fullName>
    </submittedName>
</protein>
<evidence type="ECO:0000313" key="2">
    <source>
        <dbReference type="Proteomes" id="UP000823775"/>
    </source>
</evidence>
<sequence>CLAGRSEKRRENGGEGAVWVCAALVGVRFDEDERRRIGCDGVRLWRRKRVTGRGVSMAMFWWMDDDETRKREKERKIEERDDSFVADAFQKLWSRGGLWSAMLRMKR</sequence>
<comment type="caution">
    <text evidence="1">The sequence shown here is derived from an EMBL/GenBank/DDBJ whole genome shotgun (WGS) entry which is preliminary data.</text>
</comment>
<accession>A0ABS8WVN5</accession>
<dbReference type="Proteomes" id="UP000823775">
    <property type="component" value="Unassembled WGS sequence"/>
</dbReference>
<proteinExistence type="predicted"/>
<keyword evidence="2" id="KW-1185">Reference proteome</keyword>
<name>A0ABS8WVN5_DATST</name>
<feature type="non-terminal residue" evidence="1">
    <location>
        <position position="1"/>
    </location>
</feature>
<reference evidence="1 2" key="1">
    <citation type="journal article" date="2021" name="BMC Genomics">
        <title>Datura genome reveals duplications of psychoactive alkaloid biosynthetic genes and high mutation rate following tissue culture.</title>
        <authorList>
            <person name="Rajewski A."/>
            <person name="Carter-House D."/>
            <person name="Stajich J."/>
            <person name="Litt A."/>
        </authorList>
    </citation>
    <scope>NUCLEOTIDE SEQUENCE [LARGE SCALE GENOMIC DNA]</scope>
    <source>
        <strain evidence="1">AR-01</strain>
    </source>
</reference>
<evidence type="ECO:0000313" key="1">
    <source>
        <dbReference type="EMBL" id="MCE3216108.1"/>
    </source>
</evidence>
<organism evidence="1 2">
    <name type="scientific">Datura stramonium</name>
    <name type="common">Jimsonweed</name>
    <name type="synonym">Common thornapple</name>
    <dbReference type="NCBI Taxonomy" id="4076"/>
    <lineage>
        <taxon>Eukaryota</taxon>
        <taxon>Viridiplantae</taxon>
        <taxon>Streptophyta</taxon>
        <taxon>Embryophyta</taxon>
        <taxon>Tracheophyta</taxon>
        <taxon>Spermatophyta</taxon>
        <taxon>Magnoliopsida</taxon>
        <taxon>eudicotyledons</taxon>
        <taxon>Gunneridae</taxon>
        <taxon>Pentapetalae</taxon>
        <taxon>asterids</taxon>
        <taxon>lamiids</taxon>
        <taxon>Solanales</taxon>
        <taxon>Solanaceae</taxon>
        <taxon>Solanoideae</taxon>
        <taxon>Datureae</taxon>
        <taxon>Datura</taxon>
    </lineage>
</organism>
<dbReference type="EMBL" id="JACEIK010012325">
    <property type="protein sequence ID" value="MCE3216108.1"/>
    <property type="molecule type" value="Genomic_DNA"/>
</dbReference>
<gene>
    <name evidence="1" type="ORF">HAX54_004931</name>
</gene>